<dbReference type="KEGG" id="aja:AJAP_07415"/>
<protein>
    <submittedName>
        <fullName evidence="2">Uncharacterized protein</fullName>
    </submittedName>
</protein>
<dbReference type="AlphaFoldDB" id="A0A075UPR7"/>
<evidence type="ECO:0000256" key="1">
    <source>
        <dbReference type="SAM" id="MobiDB-lite"/>
    </source>
</evidence>
<reference evidence="2 3" key="1">
    <citation type="journal article" date="2014" name="J. Biotechnol.">
        <title>Complete genome sequence of the actinobacterium Amycolatopsis japonica MG417-CF17(T) (=DSM 44213T) producing (S,S)-N,N'-ethylenediaminedisuccinic acid.</title>
        <authorList>
            <person name="Stegmann E."/>
            <person name="Albersmeier A."/>
            <person name="Spohn M."/>
            <person name="Gert H."/>
            <person name="Weber T."/>
            <person name="Wohlleben W."/>
            <person name="Kalinowski J."/>
            <person name="Ruckert C."/>
        </authorList>
    </citation>
    <scope>NUCLEOTIDE SEQUENCE [LARGE SCALE GENOMIC DNA]</scope>
    <source>
        <strain evidence="3">MG417-CF17 (DSM 44213)</strain>
    </source>
</reference>
<evidence type="ECO:0000313" key="2">
    <source>
        <dbReference type="EMBL" id="AIG74396.1"/>
    </source>
</evidence>
<dbReference type="STRING" id="208439.AJAP_07415"/>
<dbReference type="Proteomes" id="UP000028492">
    <property type="component" value="Chromosome"/>
</dbReference>
<dbReference type="eggNOG" id="COG1846">
    <property type="taxonomic scope" value="Bacteria"/>
</dbReference>
<gene>
    <name evidence="2" type="ORF">AJAP_07415</name>
</gene>
<dbReference type="RefSeq" id="WP_038509179.1">
    <property type="nucleotide sequence ID" value="NZ_CP008953.1"/>
</dbReference>
<dbReference type="InterPro" id="IPR036388">
    <property type="entry name" value="WH-like_DNA-bd_sf"/>
</dbReference>
<dbReference type="Gene3D" id="1.10.10.10">
    <property type="entry name" value="Winged helix-like DNA-binding domain superfamily/Winged helix DNA-binding domain"/>
    <property type="match status" value="1"/>
</dbReference>
<dbReference type="InterPro" id="IPR036390">
    <property type="entry name" value="WH_DNA-bd_sf"/>
</dbReference>
<accession>A0A075UPR7</accession>
<organism evidence="2 3">
    <name type="scientific">Amycolatopsis japonica</name>
    <dbReference type="NCBI Taxonomy" id="208439"/>
    <lineage>
        <taxon>Bacteria</taxon>
        <taxon>Bacillati</taxon>
        <taxon>Actinomycetota</taxon>
        <taxon>Actinomycetes</taxon>
        <taxon>Pseudonocardiales</taxon>
        <taxon>Pseudonocardiaceae</taxon>
        <taxon>Amycolatopsis</taxon>
        <taxon>Amycolatopsis japonica group</taxon>
    </lineage>
</organism>
<name>A0A075UPR7_9PSEU</name>
<sequence>MDDMTHAERQGTTPRDRQDPVGFRLAAPATVDGFTVVEVAFFTPGGSGSNASALAVTRRSTNYSTHVLLYDESRDAWSLEVGHYDFATLPLAQEDLAARGNIALGGAVAPIEVKEMQDVTHLPSTGTRELIVEWVREHQGKTPAEIAAGLGLGRDQVRQACRRMVRDGQLRSTPGGTYYP</sequence>
<dbReference type="HOGENOM" id="CLU_1493211_0_0_11"/>
<evidence type="ECO:0000313" key="3">
    <source>
        <dbReference type="Proteomes" id="UP000028492"/>
    </source>
</evidence>
<feature type="region of interest" description="Disordered" evidence="1">
    <location>
        <begin position="1"/>
        <end position="20"/>
    </location>
</feature>
<dbReference type="SUPFAM" id="SSF46785">
    <property type="entry name" value="Winged helix' DNA-binding domain"/>
    <property type="match status" value="1"/>
</dbReference>
<proteinExistence type="predicted"/>
<feature type="compositionally biased region" description="Basic and acidic residues" evidence="1">
    <location>
        <begin position="1"/>
        <end position="19"/>
    </location>
</feature>
<keyword evidence="3" id="KW-1185">Reference proteome</keyword>
<dbReference type="EMBL" id="CP008953">
    <property type="protein sequence ID" value="AIG74396.1"/>
    <property type="molecule type" value="Genomic_DNA"/>
</dbReference>